<proteinExistence type="predicted"/>
<evidence type="ECO:0000259" key="2">
    <source>
        <dbReference type="PROSITE" id="PS50213"/>
    </source>
</evidence>
<evidence type="ECO:0000313" key="3">
    <source>
        <dbReference type="EMBL" id="KAH7037298.1"/>
    </source>
</evidence>
<name>A0A9P8YG37_9PEZI</name>
<reference evidence="3" key="1">
    <citation type="journal article" date="2021" name="Nat. Commun.">
        <title>Genetic determinants of endophytism in the Arabidopsis root mycobiome.</title>
        <authorList>
            <person name="Mesny F."/>
            <person name="Miyauchi S."/>
            <person name="Thiergart T."/>
            <person name="Pickel B."/>
            <person name="Atanasova L."/>
            <person name="Karlsson M."/>
            <person name="Huettel B."/>
            <person name="Barry K.W."/>
            <person name="Haridas S."/>
            <person name="Chen C."/>
            <person name="Bauer D."/>
            <person name="Andreopoulos W."/>
            <person name="Pangilinan J."/>
            <person name="LaButti K."/>
            <person name="Riley R."/>
            <person name="Lipzen A."/>
            <person name="Clum A."/>
            <person name="Drula E."/>
            <person name="Henrissat B."/>
            <person name="Kohler A."/>
            <person name="Grigoriev I.V."/>
            <person name="Martin F.M."/>
            <person name="Hacquard S."/>
        </authorList>
    </citation>
    <scope>NUCLEOTIDE SEQUENCE</scope>
    <source>
        <strain evidence="3">MPI-CAGE-CH-0230</strain>
    </source>
</reference>
<dbReference type="InterPro" id="IPR000782">
    <property type="entry name" value="FAS1_domain"/>
</dbReference>
<dbReference type="SUPFAM" id="SSF82153">
    <property type="entry name" value="FAS1 domain"/>
    <property type="match status" value="2"/>
</dbReference>
<dbReference type="InterPro" id="IPR036378">
    <property type="entry name" value="FAS1_dom_sf"/>
</dbReference>
<feature type="compositionally biased region" description="Basic residues" evidence="1">
    <location>
        <begin position="112"/>
        <end position="128"/>
    </location>
</feature>
<gene>
    <name evidence="3" type="ORF">B0I36DRAFT_345440</name>
</gene>
<dbReference type="PROSITE" id="PS50213">
    <property type="entry name" value="FAS1"/>
    <property type="match status" value="2"/>
</dbReference>
<dbReference type="PANTHER" id="PTHR10900">
    <property type="entry name" value="PERIOSTIN-RELATED"/>
    <property type="match status" value="1"/>
</dbReference>
<dbReference type="SMART" id="SM00554">
    <property type="entry name" value="FAS1"/>
    <property type="match status" value="2"/>
</dbReference>
<feature type="region of interest" description="Disordered" evidence="1">
    <location>
        <begin position="89"/>
        <end position="132"/>
    </location>
</feature>
<keyword evidence="4" id="KW-1185">Reference proteome</keyword>
<dbReference type="GeneID" id="70185903"/>
<evidence type="ECO:0000256" key="1">
    <source>
        <dbReference type="SAM" id="MobiDB-lite"/>
    </source>
</evidence>
<organism evidence="3 4">
    <name type="scientific">Microdochium trichocladiopsis</name>
    <dbReference type="NCBI Taxonomy" id="1682393"/>
    <lineage>
        <taxon>Eukaryota</taxon>
        <taxon>Fungi</taxon>
        <taxon>Dikarya</taxon>
        <taxon>Ascomycota</taxon>
        <taxon>Pezizomycotina</taxon>
        <taxon>Sordariomycetes</taxon>
        <taxon>Xylariomycetidae</taxon>
        <taxon>Xylariales</taxon>
        <taxon>Microdochiaceae</taxon>
        <taxon>Microdochium</taxon>
    </lineage>
</organism>
<accession>A0A9P8YG37</accession>
<feature type="compositionally biased region" description="Acidic residues" evidence="1">
    <location>
        <begin position="89"/>
        <end position="100"/>
    </location>
</feature>
<dbReference type="PANTHER" id="PTHR10900:SF125">
    <property type="entry name" value="FAS1 DOMAIN-CONTAINING PROTEIN YLR001C"/>
    <property type="match status" value="1"/>
</dbReference>
<dbReference type="Proteomes" id="UP000756346">
    <property type="component" value="Unassembled WGS sequence"/>
</dbReference>
<feature type="domain" description="FAS1" evidence="2">
    <location>
        <begin position="263"/>
        <end position="437"/>
    </location>
</feature>
<dbReference type="Gene3D" id="2.30.180.10">
    <property type="entry name" value="FAS1 domain"/>
    <property type="match status" value="2"/>
</dbReference>
<dbReference type="OrthoDB" id="7700931at2759"/>
<dbReference type="AlphaFoldDB" id="A0A9P8YG37"/>
<dbReference type="RefSeq" id="XP_046016419.1">
    <property type="nucleotide sequence ID" value="XM_046156357.1"/>
</dbReference>
<sequence length="482" mass="54073">MRYSAILPLAAAASAIVIPDDVTLHSLVIEETQHVEDSVSSWWHTIPSADDIRNSVSDILSGSLEAVERKASKLHDYILEVEFDFFGSDEYDDGDDDEIEGPGHGRPDHPGRRPHHRPHRGHRGHHGHGPSNLTIYEAIQASNYTKKFAKLVDDFPDIVKVLNSTKANYTLFAPIDKAFDKIPEHHKKPSKEFLEKILEYHVVPGFYPAGRVLAGHTFPTLLKEEALGGRHQRLRVHLSLFGLRINFYSKIIAANLFFKNGVVHGIESILVPPPPAEKIVSLLPGEFSTLLLAAEKTGLRGKHDEHKHETSGLTIFAPTNTAFRRLGPAANAFLFNSEKGLKYLKALLKYHIVVNETLYSDAYYGRDHHDKDEKTVDGQENGHFHVDLPTLLGDRRLSIDIARWYGLIEIKINGFTRVAVQDGVAKDGVIHALQTVLIPPHEQKGFYPADTEISVEDLVEYLGPYVVEDDETREQADWFGEL</sequence>
<protein>
    <submittedName>
        <fullName evidence="3">FAS1 domain-containing protein</fullName>
    </submittedName>
</protein>
<feature type="domain" description="FAS1" evidence="2">
    <location>
        <begin position="132"/>
        <end position="270"/>
    </location>
</feature>
<comment type="caution">
    <text evidence="3">The sequence shown here is derived from an EMBL/GenBank/DDBJ whole genome shotgun (WGS) entry which is preliminary data.</text>
</comment>
<feature type="compositionally biased region" description="Basic and acidic residues" evidence="1">
    <location>
        <begin position="101"/>
        <end position="111"/>
    </location>
</feature>
<dbReference type="Pfam" id="PF02469">
    <property type="entry name" value="Fasciclin"/>
    <property type="match status" value="2"/>
</dbReference>
<evidence type="ECO:0000313" key="4">
    <source>
        <dbReference type="Proteomes" id="UP000756346"/>
    </source>
</evidence>
<dbReference type="InterPro" id="IPR050904">
    <property type="entry name" value="Adhesion/Biosynth-related"/>
</dbReference>
<dbReference type="EMBL" id="JAGTJQ010000002">
    <property type="protein sequence ID" value="KAH7037298.1"/>
    <property type="molecule type" value="Genomic_DNA"/>
</dbReference>